<name>A0ABW5KPW5_9FLAO</name>
<evidence type="ECO:0000313" key="1">
    <source>
        <dbReference type="EMBL" id="MFD2550799.1"/>
    </source>
</evidence>
<dbReference type="EMBL" id="JBHULS010000001">
    <property type="protein sequence ID" value="MFD2550799.1"/>
    <property type="molecule type" value="Genomic_DNA"/>
</dbReference>
<sequence>MKKQVHLFTALLIGLATVTAKNEPVLTLANNAKTAESFYAQPIIFMERGIEFMVFPDGSFDFNTHSINQLGHVNSGYYYRKPAPVRRHLTNNTYGAPIPRRPITYAPHPNHGVVITHSPNGQIRRIGNVYINYTRLGKVKRVGTVYMQYNRNGMLRQIGGLHVHYNYWGQLVSTHGMVKPFNRNCTFCGIVGCRTNHHPKTYMPHEQAYTQENDFYYYKHSGSKKDTPKLERPKLKHGR</sequence>
<reference evidence="2" key="1">
    <citation type="journal article" date="2019" name="Int. J. Syst. Evol. Microbiol.">
        <title>The Global Catalogue of Microorganisms (GCM) 10K type strain sequencing project: providing services to taxonomists for standard genome sequencing and annotation.</title>
        <authorList>
            <consortium name="The Broad Institute Genomics Platform"/>
            <consortium name="The Broad Institute Genome Sequencing Center for Infectious Disease"/>
            <person name="Wu L."/>
            <person name="Ma J."/>
        </authorList>
    </citation>
    <scope>NUCLEOTIDE SEQUENCE [LARGE SCALE GENOMIC DNA]</scope>
    <source>
        <strain evidence="2">KCTC 42587</strain>
    </source>
</reference>
<dbReference type="Proteomes" id="UP001597472">
    <property type="component" value="Unassembled WGS sequence"/>
</dbReference>
<gene>
    <name evidence="1" type="ORF">ACFSQP_03115</name>
</gene>
<organism evidence="1 2">
    <name type="scientific">Bizionia sediminis</name>
    <dbReference type="NCBI Taxonomy" id="1737064"/>
    <lineage>
        <taxon>Bacteria</taxon>
        <taxon>Pseudomonadati</taxon>
        <taxon>Bacteroidota</taxon>
        <taxon>Flavobacteriia</taxon>
        <taxon>Flavobacteriales</taxon>
        <taxon>Flavobacteriaceae</taxon>
        <taxon>Bizionia</taxon>
    </lineage>
</organism>
<keyword evidence="2" id="KW-1185">Reference proteome</keyword>
<protein>
    <submittedName>
        <fullName evidence="1">Uncharacterized protein</fullName>
    </submittedName>
</protein>
<proteinExistence type="predicted"/>
<comment type="caution">
    <text evidence="1">The sequence shown here is derived from an EMBL/GenBank/DDBJ whole genome shotgun (WGS) entry which is preliminary data.</text>
</comment>
<evidence type="ECO:0000313" key="2">
    <source>
        <dbReference type="Proteomes" id="UP001597472"/>
    </source>
</evidence>
<dbReference type="RefSeq" id="WP_376891691.1">
    <property type="nucleotide sequence ID" value="NZ_JBHULS010000001.1"/>
</dbReference>
<accession>A0ABW5KPW5</accession>